<protein>
    <submittedName>
        <fullName evidence="2">Uncharacterized protein</fullName>
    </submittedName>
</protein>
<feature type="transmembrane region" description="Helical" evidence="1">
    <location>
        <begin position="6"/>
        <end position="22"/>
    </location>
</feature>
<feature type="transmembrane region" description="Helical" evidence="1">
    <location>
        <begin position="62"/>
        <end position="82"/>
    </location>
</feature>
<proteinExistence type="predicted"/>
<accession>A0A0V7ZQC9</accession>
<keyword evidence="1" id="KW-0472">Membrane</keyword>
<evidence type="ECO:0000313" key="3">
    <source>
        <dbReference type="Proteomes" id="UP000053372"/>
    </source>
</evidence>
<gene>
    <name evidence="2" type="ORF">BC008_25295</name>
</gene>
<evidence type="ECO:0000256" key="1">
    <source>
        <dbReference type="SAM" id="Phobius"/>
    </source>
</evidence>
<dbReference type="EMBL" id="LMTZ01000098">
    <property type="protein sequence ID" value="KST66287.1"/>
    <property type="molecule type" value="Genomic_DNA"/>
</dbReference>
<feature type="transmembrane region" description="Helical" evidence="1">
    <location>
        <begin position="31"/>
        <end position="50"/>
    </location>
</feature>
<feature type="transmembrane region" description="Helical" evidence="1">
    <location>
        <begin position="94"/>
        <end position="118"/>
    </location>
</feature>
<dbReference type="AlphaFoldDB" id="A0A0V7ZQC9"/>
<keyword evidence="3" id="KW-1185">Reference proteome</keyword>
<dbReference type="Proteomes" id="UP000053372">
    <property type="component" value="Unassembled WGS sequence"/>
</dbReference>
<name>A0A0V7ZQC9_9CYAN</name>
<evidence type="ECO:0000313" key="2">
    <source>
        <dbReference type="EMBL" id="KST66287.1"/>
    </source>
</evidence>
<sequence length="243" mass="26731">MFVLLSRVLLWLLIGTIIFSLFRRFYPSGTFLGRLLLIILLVVIGFAFFAPGEPVVSSLWEVVSFPLRPLGAAILLMILASQKMKKGGDIGDQGGYLVGGALAILLFASTPAVAYFLVRAPIAMTGDTQIARQEVIQNYQNAVFTNSPSETLVAFGNNTQNNSVTDIAGDSILTSVDTDSSVLAWNPANLKVSPYLLQNPQEIRRRGLRLEDFVPNAETLQLTTQVWDSYLNQVSFFLRGNRN</sequence>
<keyword evidence="1" id="KW-1133">Transmembrane helix</keyword>
<keyword evidence="1" id="KW-0812">Transmembrane</keyword>
<organism evidence="2 3">
    <name type="scientific">Mastigocoleus testarum BC008</name>
    <dbReference type="NCBI Taxonomy" id="371196"/>
    <lineage>
        <taxon>Bacteria</taxon>
        <taxon>Bacillati</taxon>
        <taxon>Cyanobacteriota</taxon>
        <taxon>Cyanophyceae</taxon>
        <taxon>Nostocales</taxon>
        <taxon>Hapalosiphonaceae</taxon>
        <taxon>Mastigocoleus</taxon>
    </lineage>
</organism>
<comment type="caution">
    <text evidence="2">The sequence shown here is derived from an EMBL/GenBank/DDBJ whole genome shotgun (WGS) entry which is preliminary data.</text>
</comment>
<dbReference type="RefSeq" id="WP_027840635.1">
    <property type="nucleotide sequence ID" value="NZ_LMTZ01000098.1"/>
</dbReference>
<reference evidence="2 3" key="1">
    <citation type="journal article" date="2015" name="Genome Announc.">
        <title>Draft Genome of the Euendolithic (true boring) Cyanobacterium Mastigocoleus testarum strain BC008.</title>
        <authorList>
            <person name="Guida B.S."/>
            <person name="Garcia-Pichel F."/>
        </authorList>
    </citation>
    <scope>NUCLEOTIDE SEQUENCE [LARGE SCALE GENOMIC DNA]</scope>
    <source>
        <strain evidence="2 3">BC008</strain>
    </source>
</reference>
<dbReference type="OrthoDB" id="511487at2"/>